<dbReference type="Pfam" id="PF01844">
    <property type="entry name" value="HNH"/>
    <property type="match status" value="1"/>
</dbReference>
<dbReference type="InterPro" id="IPR002711">
    <property type="entry name" value="HNH"/>
</dbReference>
<protein>
    <submittedName>
        <fullName evidence="2">HNH endonuclease</fullName>
    </submittedName>
</protein>
<dbReference type="GO" id="GO:0008270">
    <property type="term" value="F:zinc ion binding"/>
    <property type="evidence" value="ECO:0007669"/>
    <property type="project" value="InterPro"/>
</dbReference>
<dbReference type="GO" id="GO:0003676">
    <property type="term" value="F:nucleic acid binding"/>
    <property type="evidence" value="ECO:0007669"/>
    <property type="project" value="InterPro"/>
</dbReference>
<dbReference type="AlphaFoldDB" id="A0A1G8WHQ0"/>
<dbReference type="PANTHER" id="PTHR33877:SF2">
    <property type="entry name" value="OS07G0170200 PROTEIN"/>
    <property type="match status" value="1"/>
</dbReference>
<dbReference type="RefSeq" id="WP_043063254.1">
    <property type="nucleotide sequence ID" value="NZ_BJOA01000092.1"/>
</dbReference>
<evidence type="ECO:0000313" key="3">
    <source>
        <dbReference type="Proteomes" id="UP000182836"/>
    </source>
</evidence>
<dbReference type="EMBL" id="FNED01000028">
    <property type="protein sequence ID" value="SDJ77874.1"/>
    <property type="molecule type" value="Genomic_DNA"/>
</dbReference>
<dbReference type="PANTHER" id="PTHR33877">
    <property type="entry name" value="SLL1193 PROTEIN"/>
    <property type="match status" value="1"/>
</dbReference>
<organism evidence="2 3">
    <name type="scientific">Aneurinibacillus migulanus</name>
    <name type="common">Bacillus migulanus</name>
    <dbReference type="NCBI Taxonomy" id="47500"/>
    <lineage>
        <taxon>Bacteria</taxon>
        <taxon>Bacillati</taxon>
        <taxon>Bacillota</taxon>
        <taxon>Bacilli</taxon>
        <taxon>Bacillales</taxon>
        <taxon>Paenibacillaceae</taxon>
        <taxon>Aneurinibacillus group</taxon>
        <taxon>Aneurinibacillus</taxon>
    </lineage>
</organism>
<name>A0A1G8WHQ0_ANEMI</name>
<reference evidence="2 3" key="1">
    <citation type="submission" date="2016-10" db="EMBL/GenBank/DDBJ databases">
        <authorList>
            <person name="de Groot N.N."/>
        </authorList>
    </citation>
    <scope>NUCLEOTIDE SEQUENCE [LARGE SCALE GENOMIC DNA]</scope>
    <source>
        <strain evidence="2 3">DSM 2895</strain>
    </source>
</reference>
<dbReference type="CDD" id="cd00085">
    <property type="entry name" value="HNHc"/>
    <property type="match status" value="1"/>
</dbReference>
<dbReference type="Proteomes" id="UP000182836">
    <property type="component" value="Unassembled WGS sequence"/>
</dbReference>
<dbReference type="InterPro" id="IPR052892">
    <property type="entry name" value="NA-targeting_endonuclease"/>
</dbReference>
<dbReference type="GO" id="GO:0004519">
    <property type="term" value="F:endonuclease activity"/>
    <property type="evidence" value="ECO:0007669"/>
    <property type="project" value="UniProtKB-KW"/>
</dbReference>
<feature type="domain" description="HNH nuclease" evidence="1">
    <location>
        <begin position="70"/>
        <end position="129"/>
    </location>
</feature>
<sequence>MKRKGDSSFIEKRVNNITYPLPKERMRDEDTFLNCRWCGVELNDKRKRFCCQEHRDEWLDVIYWPEDFQRQRKKALERDKKTCQECGMTNLEHIKKFNQSLHAHHIVPRIDGGSNYVDNLVMLCQECHIKRHKAMGEEVKWKDKKAVNAHASN</sequence>
<accession>A0A1G8WHQ0</accession>
<evidence type="ECO:0000313" key="2">
    <source>
        <dbReference type="EMBL" id="SDJ77874.1"/>
    </source>
</evidence>
<keyword evidence="2" id="KW-0255">Endonuclease</keyword>
<proteinExistence type="predicted"/>
<dbReference type="Gene3D" id="1.10.30.50">
    <property type="match status" value="1"/>
</dbReference>
<dbReference type="InterPro" id="IPR003615">
    <property type="entry name" value="HNH_nuc"/>
</dbReference>
<dbReference type="GeneID" id="42309147"/>
<evidence type="ECO:0000259" key="1">
    <source>
        <dbReference type="SMART" id="SM00507"/>
    </source>
</evidence>
<keyword evidence="2" id="KW-0378">Hydrolase</keyword>
<dbReference type="OrthoDB" id="2667233at2"/>
<dbReference type="SMART" id="SM00507">
    <property type="entry name" value="HNHc"/>
    <property type="match status" value="1"/>
</dbReference>
<keyword evidence="2" id="KW-0540">Nuclease</keyword>
<gene>
    <name evidence="2" type="ORF">SAMN04487909_12856</name>
</gene>